<reference evidence="1 2" key="1">
    <citation type="submission" date="2016-09" db="EMBL/GenBank/DDBJ databases">
        <title>The draft genome of Dichanthelium oligosanthes: A C3 panicoid grass species.</title>
        <authorList>
            <person name="Studer A.J."/>
            <person name="Schnable J.C."/>
            <person name="Brutnell T.P."/>
        </authorList>
    </citation>
    <scope>NUCLEOTIDE SEQUENCE [LARGE SCALE GENOMIC DNA]</scope>
    <source>
        <strain evidence="2">cv. Kellogg 1175</strain>
        <tissue evidence="1">Leaf</tissue>
    </source>
</reference>
<comment type="caution">
    <text evidence="1">The sequence shown here is derived from an EMBL/GenBank/DDBJ whole genome shotgun (WGS) entry which is preliminary data.</text>
</comment>
<dbReference type="OrthoDB" id="10620636at2759"/>
<dbReference type="EMBL" id="LWDX02074365">
    <property type="protein sequence ID" value="OEL13148.1"/>
    <property type="molecule type" value="Genomic_DNA"/>
</dbReference>
<sequence>MKEREDEKQRAMWAETMQHRAEVQEPAFAILHERKASRPGGAMRKEPVTFSCDDAAYYRPGRHRSSLSKAHRRRHRELFDHRDLLATGLSPTELSRGWFHRELPRHQLALSFGAPSSLGCLPGAQHLGRVAVLCHNVYCDYVLAELYLCHGSRSYLASTKAILFLWWSPGSGPLAERNRWCL</sequence>
<gene>
    <name evidence="1" type="ORF">BAE44_0025834</name>
</gene>
<protein>
    <submittedName>
        <fullName evidence="1">Uncharacterized protein</fullName>
    </submittedName>
</protein>
<evidence type="ECO:0000313" key="1">
    <source>
        <dbReference type="EMBL" id="OEL13148.1"/>
    </source>
</evidence>
<dbReference type="Proteomes" id="UP000095767">
    <property type="component" value="Unassembled WGS sequence"/>
</dbReference>
<evidence type="ECO:0000313" key="2">
    <source>
        <dbReference type="Proteomes" id="UP000095767"/>
    </source>
</evidence>
<keyword evidence="2" id="KW-1185">Reference proteome</keyword>
<dbReference type="AlphaFoldDB" id="A0A1E5UK12"/>
<name>A0A1E5UK12_9POAL</name>
<organism evidence="1 2">
    <name type="scientific">Dichanthelium oligosanthes</name>
    <dbReference type="NCBI Taxonomy" id="888268"/>
    <lineage>
        <taxon>Eukaryota</taxon>
        <taxon>Viridiplantae</taxon>
        <taxon>Streptophyta</taxon>
        <taxon>Embryophyta</taxon>
        <taxon>Tracheophyta</taxon>
        <taxon>Spermatophyta</taxon>
        <taxon>Magnoliopsida</taxon>
        <taxon>Liliopsida</taxon>
        <taxon>Poales</taxon>
        <taxon>Poaceae</taxon>
        <taxon>PACMAD clade</taxon>
        <taxon>Panicoideae</taxon>
        <taxon>Panicodae</taxon>
        <taxon>Paniceae</taxon>
        <taxon>Dichantheliinae</taxon>
        <taxon>Dichanthelium</taxon>
    </lineage>
</organism>
<accession>A0A1E5UK12</accession>
<proteinExistence type="predicted"/>